<evidence type="ECO:0000256" key="1">
    <source>
        <dbReference type="SAM" id="MobiDB-lite"/>
    </source>
</evidence>
<sequence>MGRDTIQLEDAVSTISEEYLLEFTSKYGIPESLHPELPGSEETIVDFPEDKVGVYTKFFEFANYRIPLSQFLFDILGHYQIHLSYAVIGKINAGYTLKSTAQAAEIKEHPYYLSRAADRRTFWGTCVNPNSSMTMTEVPDPTKVKTETRPYAAHEVPLLTVTTNHMIDMENTTVASGSSETPSAIEKSPLDFANEDPIPLITERYGEEE</sequence>
<comment type="caution">
    <text evidence="2">The sequence shown here is derived from an EMBL/GenBank/DDBJ whole genome shotgun (WGS) entry which is preliminary data.</text>
</comment>
<organism evidence="2 3">
    <name type="scientific">Tanacetum coccineum</name>
    <dbReference type="NCBI Taxonomy" id="301880"/>
    <lineage>
        <taxon>Eukaryota</taxon>
        <taxon>Viridiplantae</taxon>
        <taxon>Streptophyta</taxon>
        <taxon>Embryophyta</taxon>
        <taxon>Tracheophyta</taxon>
        <taxon>Spermatophyta</taxon>
        <taxon>Magnoliopsida</taxon>
        <taxon>eudicotyledons</taxon>
        <taxon>Gunneridae</taxon>
        <taxon>Pentapetalae</taxon>
        <taxon>asterids</taxon>
        <taxon>campanulids</taxon>
        <taxon>Asterales</taxon>
        <taxon>Asteraceae</taxon>
        <taxon>Asteroideae</taxon>
        <taxon>Anthemideae</taxon>
        <taxon>Anthemidinae</taxon>
        <taxon>Tanacetum</taxon>
    </lineage>
</organism>
<keyword evidence="3" id="KW-1185">Reference proteome</keyword>
<reference evidence="2" key="1">
    <citation type="journal article" date="2022" name="Int. J. Mol. Sci.">
        <title>Draft Genome of Tanacetum Coccineum: Genomic Comparison of Closely Related Tanacetum-Family Plants.</title>
        <authorList>
            <person name="Yamashiro T."/>
            <person name="Shiraishi A."/>
            <person name="Nakayama K."/>
            <person name="Satake H."/>
        </authorList>
    </citation>
    <scope>NUCLEOTIDE SEQUENCE</scope>
</reference>
<dbReference type="Proteomes" id="UP001151760">
    <property type="component" value="Unassembled WGS sequence"/>
</dbReference>
<accession>A0ABQ4XCK4</accession>
<reference evidence="2" key="2">
    <citation type="submission" date="2022-01" db="EMBL/GenBank/DDBJ databases">
        <authorList>
            <person name="Yamashiro T."/>
            <person name="Shiraishi A."/>
            <person name="Satake H."/>
            <person name="Nakayama K."/>
        </authorList>
    </citation>
    <scope>NUCLEOTIDE SEQUENCE</scope>
</reference>
<gene>
    <name evidence="2" type="ORF">Tco_0677495</name>
</gene>
<name>A0ABQ4XCK4_9ASTR</name>
<evidence type="ECO:0000313" key="3">
    <source>
        <dbReference type="Proteomes" id="UP001151760"/>
    </source>
</evidence>
<proteinExistence type="predicted"/>
<evidence type="ECO:0000313" key="2">
    <source>
        <dbReference type="EMBL" id="GJS62931.1"/>
    </source>
</evidence>
<dbReference type="EMBL" id="BQNB010009395">
    <property type="protein sequence ID" value="GJS62931.1"/>
    <property type="molecule type" value="Genomic_DNA"/>
</dbReference>
<feature type="region of interest" description="Disordered" evidence="1">
    <location>
        <begin position="174"/>
        <end position="209"/>
    </location>
</feature>
<protein>
    <submittedName>
        <fullName evidence="2">Uncharacterized protein</fullName>
    </submittedName>
</protein>